<evidence type="ECO:0000256" key="5">
    <source>
        <dbReference type="ARBA" id="ARBA00022692"/>
    </source>
</evidence>
<feature type="domain" description="EamA" evidence="9">
    <location>
        <begin position="15"/>
        <end position="149"/>
    </location>
</feature>
<evidence type="ECO:0000256" key="3">
    <source>
        <dbReference type="ARBA" id="ARBA00022448"/>
    </source>
</evidence>
<keyword evidence="5 8" id="KW-0812">Transmembrane</keyword>
<sequence>MSSSMQSAPHERTQGLWYGVTAYGLWGVLPLYFALVAAAGAVEILAHRIVWSLVVCLLLVTLLKQWRVLGALVRRPRALAWLAAASLLIGVNWLTFAFAVLSGHALEASLGYYINPLLSIALGVLILGEKLSRLQFAAIGAAIAAVLIMAIAYGSVPWVSLLLATTFALYGYAKNRVGRGTTAVASLTVETAVLVVPALITLAVLGSTGQATAFSLGPGHFWLLLGLGVITATPLLFFGAAATRLPLSVVGSLQYIAPTAQFLIALLVFHEPMPPERWAGFALVWVAIGILTVDLFRRRPRSRT</sequence>
<keyword evidence="7 8" id="KW-0472">Membrane</keyword>
<dbReference type="GO" id="GO:0005886">
    <property type="term" value="C:plasma membrane"/>
    <property type="evidence" value="ECO:0007669"/>
    <property type="project" value="UniProtKB-SubCell"/>
</dbReference>
<dbReference type="InterPro" id="IPR004626">
    <property type="entry name" value="RarD"/>
</dbReference>
<comment type="caution">
    <text evidence="10">The sequence shown here is derived from an EMBL/GenBank/DDBJ whole genome shotgun (WGS) entry which is preliminary data.</text>
</comment>
<dbReference type="Pfam" id="PF00892">
    <property type="entry name" value="EamA"/>
    <property type="match status" value="1"/>
</dbReference>
<evidence type="ECO:0000256" key="4">
    <source>
        <dbReference type="ARBA" id="ARBA00022475"/>
    </source>
</evidence>
<evidence type="ECO:0000313" key="10">
    <source>
        <dbReference type="EMBL" id="MBG6085308.1"/>
    </source>
</evidence>
<accession>A0A931GFE7</accession>
<dbReference type="NCBIfam" id="TIGR00688">
    <property type="entry name" value="rarD"/>
    <property type="match status" value="1"/>
</dbReference>
<dbReference type="SUPFAM" id="SSF103481">
    <property type="entry name" value="Multidrug resistance efflux transporter EmrE"/>
    <property type="match status" value="2"/>
</dbReference>
<feature type="transmembrane region" description="Helical" evidence="8">
    <location>
        <begin position="185"/>
        <end position="207"/>
    </location>
</feature>
<evidence type="ECO:0000256" key="7">
    <source>
        <dbReference type="ARBA" id="ARBA00023136"/>
    </source>
</evidence>
<dbReference type="AlphaFoldDB" id="A0A931GFE7"/>
<gene>
    <name evidence="10" type="ORF">IW252_002075</name>
</gene>
<feature type="transmembrane region" description="Helical" evidence="8">
    <location>
        <begin position="245"/>
        <end position="266"/>
    </location>
</feature>
<feature type="transmembrane region" description="Helical" evidence="8">
    <location>
        <begin position="78"/>
        <end position="98"/>
    </location>
</feature>
<comment type="similarity">
    <text evidence="2">Belongs to the EamA transporter family.</text>
</comment>
<dbReference type="RefSeq" id="WP_331271515.1">
    <property type="nucleotide sequence ID" value="NZ_JADOTZ010000001.1"/>
</dbReference>
<name>A0A931GFE7_9MICC</name>
<dbReference type="InterPro" id="IPR000620">
    <property type="entry name" value="EamA_dom"/>
</dbReference>
<dbReference type="InterPro" id="IPR037185">
    <property type="entry name" value="EmrE-like"/>
</dbReference>
<evidence type="ECO:0000259" key="9">
    <source>
        <dbReference type="Pfam" id="PF00892"/>
    </source>
</evidence>
<feature type="transmembrane region" description="Helical" evidence="8">
    <location>
        <begin position="48"/>
        <end position="66"/>
    </location>
</feature>
<evidence type="ECO:0000313" key="11">
    <source>
        <dbReference type="Proteomes" id="UP000625033"/>
    </source>
</evidence>
<proteinExistence type="inferred from homology"/>
<dbReference type="Proteomes" id="UP000625033">
    <property type="component" value="Unassembled WGS sequence"/>
</dbReference>
<evidence type="ECO:0000256" key="8">
    <source>
        <dbReference type="SAM" id="Phobius"/>
    </source>
</evidence>
<evidence type="ECO:0000256" key="2">
    <source>
        <dbReference type="ARBA" id="ARBA00007362"/>
    </source>
</evidence>
<keyword evidence="3" id="KW-0813">Transport</keyword>
<keyword evidence="4" id="KW-1003">Cell membrane</keyword>
<organism evidence="10 11">
    <name type="scientific">Zhihengliuella flava</name>
    <dbReference type="NCBI Taxonomy" id="1285193"/>
    <lineage>
        <taxon>Bacteria</taxon>
        <taxon>Bacillati</taxon>
        <taxon>Actinomycetota</taxon>
        <taxon>Actinomycetes</taxon>
        <taxon>Micrococcales</taxon>
        <taxon>Micrococcaceae</taxon>
        <taxon>Zhihengliuella</taxon>
    </lineage>
</organism>
<feature type="transmembrane region" description="Helical" evidence="8">
    <location>
        <begin position="278"/>
        <end position="296"/>
    </location>
</feature>
<reference evidence="10" key="1">
    <citation type="submission" date="2020-11" db="EMBL/GenBank/DDBJ databases">
        <title>Sequencing the genomes of 1000 actinobacteria strains.</title>
        <authorList>
            <person name="Klenk H.-P."/>
        </authorList>
    </citation>
    <scope>NUCLEOTIDE SEQUENCE</scope>
    <source>
        <strain evidence="10">DSM 26152</strain>
    </source>
</reference>
<feature type="transmembrane region" description="Helical" evidence="8">
    <location>
        <begin position="110"/>
        <end position="127"/>
    </location>
</feature>
<keyword evidence="11" id="KW-1185">Reference proteome</keyword>
<evidence type="ECO:0000256" key="6">
    <source>
        <dbReference type="ARBA" id="ARBA00022989"/>
    </source>
</evidence>
<dbReference type="EMBL" id="JADOTZ010000001">
    <property type="protein sequence ID" value="MBG6085308.1"/>
    <property type="molecule type" value="Genomic_DNA"/>
</dbReference>
<evidence type="ECO:0000256" key="1">
    <source>
        <dbReference type="ARBA" id="ARBA00004651"/>
    </source>
</evidence>
<dbReference type="PANTHER" id="PTHR22911:SF137">
    <property type="entry name" value="SOLUTE CARRIER FAMILY 35 MEMBER G2-RELATED"/>
    <property type="match status" value="1"/>
</dbReference>
<feature type="transmembrane region" description="Helical" evidence="8">
    <location>
        <begin position="219"/>
        <end position="238"/>
    </location>
</feature>
<dbReference type="PANTHER" id="PTHR22911">
    <property type="entry name" value="ACYL-MALONYL CONDENSING ENZYME-RELATED"/>
    <property type="match status" value="1"/>
</dbReference>
<comment type="subcellular location">
    <subcellularLocation>
        <location evidence="1">Cell membrane</location>
        <topology evidence="1">Multi-pass membrane protein</topology>
    </subcellularLocation>
</comment>
<keyword evidence="6 8" id="KW-1133">Transmembrane helix</keyword>
<feature type="transmembrane region" description="Helical" evidence="8">
    <location>
        <begin position="20"/>
        <end position="42"/>
    </location>
</feature>
<protein>
    <submittedName>
        <fullName evidence="10">Chloramphenicol-sensitive protein RarD</fullName>
    </submittedName>
</protein>